<dbReference type="GO" id="GO:0016747">
    <property type="term" value="F:acyltransferase activity, transferring groups other than amino-acyl groups"/>
    <property type="evidence" value="ECO:0007669"/>
    <property type="project" value="InterPro"/>
</dbReference>
<dbReference type="InterPro" id="IPR016181">
    <property type="entry name" value="Acyl_CoA_acyltransferase"/>
</dbReference>
<dbReference type="Gene3D" id="3.40.630.30">
    <property type="match status" value="1"/>
</dbReference>
<keyword evidence="5" id="KW-1185">Reference proteome</keyword>
<reference evidence="4" key="2">
    <citation type="submission" date="2020-09" db="EMBL/GenBank/DDBJ databases">
        <authorList>
            <person name="Sun Q."/>
            <person name="Zhou Y."/>
        </authorList>
    </citation>
    <scope>NUCLEOTIDE SEQUENCE</scope>
    <source>
        <strain evidence="4">CGMCC 1.16134</strain>
    </source>
</reference>
<reference evidence="4" key="1">
    <citation type="journal article" date="2014" name="Int. J. Syst. Evol. Microbiol.">
        <title>Complete genome sequence of Corynebacterium casei LMG S-19264T (=DSM 44701T), isolated from a smear-ripened cheese.</title>
        <authorList>
            <consortium name="US DOE Joint Genome Institute (JGI-PGF)"/>
            <person name="Walter F."/>
            <person name="Albersmeier A."/>
            <person name="Kalinowski J."/>
            <person name="Ruckert C."/>
        </authorList>
    </citation>
    <scope>NUCLEOTIDE SEQUENCE</scope>
    <source>
        <strain evidence="4">CGMCC 1.16134</strain>
    </source>
</reference>
<protein>
    <submittedName>
        <fullName evidence="4">Acetyltransferase</fullName>
    </submittedName>
</protein>
<feature type="domain" description="N-acetyltransferase" evidence="3">
    <location>
        <begin position="6"/>
        <end position="149"/>
    </location>
</feature>
<comment type="caution">
    <text evidence="4">The sequence shown here is derived from an EMBL/GenBank/DDBJ whole genome shotgun (WGS) entry which is preliminary data.</text>
</comment>
<gene>
    <name evidence="4" type="ORF">GCM10010912_37310</name>
</gene>
<evidence type="ECO:0000256" key="2">
    <source>
        <dbReference type="ARBA" id="ARBA00023315"/>
    </source>
</evidence>
<dbReference type="PANTHER" id="PTHR43800:SF1">
    <property type="entry name" value="PEPTIDYL-LYSINE N-ACETYLTRANSFERASE YJAB"/>
    <property type="match status" value="1"/>
</dbReference>
<dbReference type="CDD" id="cd04301">
    <property type="entry name" value="NAT_SF"/>
    <property type="match status" value="1"/>
</dbReference>
<proteinExistence type="predicted"/>
<organism evidence="4 5">
    <name type="scientific">Paenibacillus albidus</name>
    <dbReference type="NCBI Taxonomy" id="2041023"/>
    <lineage>
        <taxon>Bacteria</taxon>
        <taxon>Bacillati</taxon>
        <taxon>Bacillota</taxon>
        <taxon>Bacilli</taxon>
        <taxon>Bacillales</taxon>
        <taxon>Paenibacillaceae</taxon>
        <taxon>Paenibacillus</taxon>
    </lineage>
</organism>
<keyword evidence="2" id="KW-0012">Acyltransferase</keyword>
<dbReference type="InterPro" id="IPR000182">
    <property type="entry name" value="GNAT_dom"/>
</dbReference>
<name>A0A917FK58_9BACL</name>
<evidence type="ECO:0000313" key="4">
    <source>
        <dbReference type="EMBL" id="GGF88655.1"/>
    </source>
</evidence>
<dbReference type="PANTHER" id="PTHR43800">
    <property type="entry name" value="PEPTIDYL-LYSINE N-ACETYLTRANSFERASE YJAB"/>
    <property type="match status" value="1"/>
</dbReference>
<dbReference type="Proteomes" id="UP000637643">
    <property type="component" value="Unassembled WGS sequence"/>
</dbReference>
<evidence type="ECO:0000259" key="3">
    <source>
        <dbReference type="PROSITE" id="PS51186"/>
    </source>
</evidence>
<keyword evidence="1" id="KW-0808">Transferase</keyword>
<dbReference type="Pfam" id="PF13673">
    <property type="entry name" value="Acetyltransf_10"/>
    <property type="match status" value="1"/>
</dbReference>
<dbReference type="SUPFAM" id="SSF55729">
    <property type="entry name" value="Acyl-CoA N-acyltransferases (Nat)"/>
    <property type="match status" value="1"/>
</dbReference>
<accession>A0A917FK58</accession>
<dbReference type="AlphaFoldDB" id="A0A917FK58"/>
<evidence type="ECO:0000256" key="1">
    <source>
        <dbReference type="ARBA" id="ARBA00022679"/>
    </source>
</evidence>
<dbReference type="EMBL" id="BMKR01000015">
    <property type="protein sequence ID" value="GGF88655.1"/>
    <property type="molecule type" value="Genomic_DNA"/>
</dbReference>
<dbReference type="PROSITE" id="PS51186">
    <property type="entry name" value="GNAT"/>
    <property type="match status" value="1"/>
</dbReference>
<dbReference type="NCBIfam" id="NF007853">
    <property type="entry name" value="PRK10562.1"/>
    <property type="match status" value="1"/>
</dbReference>
<sequence length="149" mass="17236">MDSLEATIQPLEPYDMEEVMTIWLETNISAHAFIAADYWRGNYNLVKEQYMPMSATFVYKQQEEIKAFISILNDSFIGALFVSQEHQGQGIGRQLLDYCQTRYPSLELDVYAENKSAVDFYKRCGFVIKGEQRNESSGQLEYVMAWTAK</sequence>
<evidence type="ECO:0000313" key="5">
    <source>
        <dbReference type="Proteomes" id="UP000637643"/>
    </source>
</evidence>
<dbReference type="RefSeq" id="WP_189027501.1">
    <property type="nucleotide sequence ID" value="NZ_BMKR01000015.1"/>
</dbReference>